<keyword evidence="3" id="KW-1185">Reference proteome</keyword>
<dbReference type="STRING" id="75743.A0A401Q0G5"/>
<evidence type="ECO:0008006" key="4">
    <source>
        <dbReference type="Google" id="ProtNLM"/>
    </source>
</evidence>
<sequence length="256" mass="29037">MAASNKTHLCMETSPGNYNIHQTLDDEKEEGIYEMMAQCNIKSKECWDTAGNGKEKDEEDPYTLTMDDEDTYDLILPEDKKENTGSIERRPPAPIPRPSTLQCADNTPFIAQVFQQKTGKGTDDKLQSAPLRASKPKVDETSVSDTFRTEYNPGQQQLIHLQELVKKGVLTVNEAQEKFKQWQTEQKDQDAAQQERLRKFRENIIKDRQDVDDLYDKLKIVHHSDNANKMDDGTISNIPAAKGQVAGVHAKPTNMK</sequence>
<comment type="caution">
    <text evidence="2">The sequence shown here is derived from an EMBL/GenBank/DDBJ whole genome shotgun (WGS) entry which is preliminary data.</text>
</comment>
<evidence type="ECO:0000256" key="1">
    <source>
        <dbReference type="SAM" id="MobiDB-lite"/>
    </source>
</evidence>
<dbReference type="OMA" id="IARXRAR"/>
<feature type="compositionally biased region" description="Acidic residues" evidence="1">
    <location>
        <begin position="57"/>
        <end position="72"/>
    </location>
</feature>
<dbReference type="GO" id="GO:1990782">
    <property type="term" value="F:protein tyrosine kinase binding"/>
    <property type="evidence" value="ECO:0007669"/>
    <property type="project" value="TreeGrafter"/>
</dbReference>
<feature type="region of interest" description="Disordered" evidence="1">
    <location>
        <begin position="47"/>
        <end position="101"/>
    </location>
</feature>
<feature type="compositionally biased region" description="Basic and acidic residues" evidence="1">
    <location>
        <begin position="77"/>
        <end position="91"/>
    </location>
</feature>
<dbReference type="EMBL" id="BFAA01010511">
    <property type="protein sequence ID" value="GCB78783.1"/>
    <property type="molecule type" value="Genomic_DNA"/>
</dbReference>
<dbReference type="Proteomes" id="UP000288216">
    <property type="component" value="Unassembled WGS sequence"/>
</dbReference>
<dbReference type="GO" id="GO:0042113">
    <property type="term" value="P:B cell activation"/>
    <property type="evidence" value="ECO:0007669"/>
    <property type="project" value="TreeGrafter"/>
</dbReference>
<evidence type="ECO:0000313" key="3">
    <source>
        <dbReference type="Proteomes" id="UP000288216"/>
    </source>
</evidence>
<dbReference type="GO" id="GO:0050869">
    <property type="term" value="P:negative regulation of B cell activation"/>
    <property type="evidence" value="ECO:0007669"/>
    <property type="project" value="TreeGrafter"/>
</dbReference>
<protein>
    <recommendedName>
        <fullName evidence="4">B-cell scaffold protein with ankyrin repeats</fullName>
    </recommendedName>
</protein>
<dbReference type="PANTHER" id="PTHR16267">
    <property type="entry name" value="BANK1/PIK3AP1 FAMILY MEMBER"/>
    <property type="match status" value="1"/>
</dbReference>
<dbReference type="AlphaFoldDB" id="A0A401Q0G5"/>
<reference evidence="2 3" key="1">
    <citation type="journal article" date="2018" name="Nat. Ecol. Evol.">
        <title>Shark genomes provide insights into elasmobranch evolution and the origin of vertebrates.</title>
        <authorList>
            <person name="Hara Y"/>
            <person name="Yamaguchi K"/>
            <person name="Onimaru K"/>
            <person name="Kadota M"/>
            <person name="Koyanagi M"/>
            <person name="Keeley SD"/>
            <person name="Tatsumi K"/>
            <person name="Tanaka K"/>
            <person name="Motone F"/>
            <person name="Kageyama Y"/>
            <person name="Nozu R"/>
            <person name="Adachi N"/>
            <person name="Nishimura O"/>
            <person name="Nakagawa R"/>
            <person name="Tanegashima C"/>
            <person name="Kiyatake I"/>
            <person name="Matsumoto R"/>
            <person name="Murakumo K"/>
            <person name="Nishida K"/>
            <person name="Terakita A"/>
            <person name="Kuratani S"/>
            <person name="Sato K"/>
            <person name="Hyodo S Kuraku.S."/>
        </authorList>
    </citation>
    <scope>NUCLEOTIDE SEQUENCE [LARGE SCALE GENOMIC DNA]</scope>
</reference>
<accession>A0A401Q0G5</accession>
<dbReference type="InterPro" id="IPR052446">
    <property type="entry name" value="B-cell_PI3K-Signaling_Adptrs"/>
</dbReference>
<proteinExistence type="predicted"/>
<dbReference type="GO" id="GO:0051898">
    <property type="term" value="P:negative regulation of phosphatidylinositol 3-kinase/protein kinase B signal transduction"/>
    <property type="evidence" value="ECO:0007669"/>
    <property type="project" value="TreeGrafter"/>
</dbReference>
<dbReference type="PANTHER" id="PTHR16267:SF13">
    <property type="entry name" value="B-CELL SCAFFOLD PROTEIN WITH ANKYRIN REPEATS"/>
    <property type="match status" value="1"/>
</dbReference>
<organism evidence="2 3">
    <name type="scientific">Scyliorhinus torazame</name>
    <name type="common">Cloudy catshark</name>
    <name type="synonym">Catulus torazame</name>
    <dbReference type="NCBI Taxonomy" id="75743"/>
    <lineage>
        <taxon>Eukaryota</taxon>
        <taxon>Metazoa</taxon>
        <taxon>Chordata</taxon>
        <taxon>Craniata</taxon>
        <taxon>Vertebrata</taxon>
        <taxon>Chondrichthyes</taxon>
        <taxon>Elasmobranchii</taxon>
        <taxon>Galeomorphii</taxon>
        <taxon>Galeoidea</taxon>
        <taxon>Carcharhiniformes</taxon>
        <taxon>Scyliorhinidae</taxon>
        <taxon>Scyliorhinus</taxon>
    </lineage>
</organism>
<evidence type="ECO:0000313" key="2">
    <source>
        <dbReference type="EMBL" id="GCB78783.1"/>
    </source>
</evidence>
<dbReference type="GO" id="GO:0005102">
    <property type="term" value="F:signaling receptor binding"/>
    <property type="evidence" value="ECO:0007669"/>
    <property type="project" value="TreeGrafter"/>
</dbReference>
<feature type="region of interest" description="Disordered" evidence="1">
    <location>
        <begin position="117"/>
        <end position="143"/>
    </location>
</feature>
<gene>
    <name evidence="2" type="ORF">scyTo_0016870</name>
</gene>
<dbReference type="OrthoDB" id="8192811at2759"/>
<name>A0A401Q0G5_SCYTO</name>